<name>A0A1E8E3T6_9GAMM</name>
<keyword evidence="2" id="KW-0614">Plasmid</keyword>
<dbReference type="AlphaFoldDB" id="A0A1E8E3T6"/>
<evidence type="ECO:0000313" key="2">
    <source>
        <dbReference type="EMBL" id="QGM26300.1"/>
    </source>
</evidence>
<dbReference type="EMBL" id="CP046044">
    <property type="protein sequence ID" value="QGM26300.1"/>
    <property type="molecule type" value="Genomic_DNA"/>
</dbReference>
<dbReference type="STRING" id="202956.BJN41_10240"/>
<dbReference type="EMBL" id="MKQS01000004">
    <property type="protein sequence ID" value="OFE44335.1"/>
    <property type="molecule type" value="Genomic_DNA"/>
</dbReference>
<evidence type="ECO:0008006" key="5">
    <source>
        <dbReference type="Google" id="ProtNLM"/>
    </source>
</evidence>
<reference evidence="4" key="2">
    <citation type="submission" date="2019-11" db="EMBL/GenBank/DDBJ databases">
        <title>Escherichia coli 1916D6.</title>
        <authorList>
            <person name="Yao H."/>
            <person name="Du X."/>
            <person name="Yu R."/>
            <person name="Li A."/>
        </authorList>
    </citation>
    <scope>NUCLEOTIDE SEQUENCE [LARGE SCALE GENOMIC DNA]</scope>
    <source>
        <strain evidence="4">19110F47</strain>
        <plasmid evidence="4">p19110f47-2</plasmid>
    </source>
</reference>
<evidence type="ECO:0000313" key="4">
    <source>
        <dbReference type="Proteomes" id="UP000405075"/>
    </source>
</evidence>
<proteinExistence type="predicted"/>
<protein>
    <recommendedName>
        <fullName evidence="5">Transposase</fullName>
    </recommendedName>
</protein>
<gene>
    <name evidence="1" type="ORF">BJN41_10240</name>
    <name evidence="2" type="ORF">GJD93_00580</name>
</gene>
<dbReference type="GeneID" id="64224015"/>
<sequence>MVTLEEFIPKNYLIRKIDKAIDLNIIHERVAHLYCPDKETVERILPLQNNYRVSVMQVTQQCLLSVTAQNLKKIALHLSKLIFIVFFSHQYA</sequence>
<dbReference type="RefSeq" id="WP_070153138.1">
    <property type="nucleotide sequence ID" value="NZ_CP046044.1"/>
</dbReference>
<dbReference type="Proteomes" id="UP000186931">
    <property type="component" value="Unassembled WGS sequence"/>
</dbReference>
<organism evidence="1 3">
    <name type="scientific">Acinetobacter towneri</name>
    <dbReference type="NCBI Taxonomy" id="202956"/>
    <lineage>
        <taxon>Bacteria</taxon>
        <taxon>Pseudomonadati</taxon>
        <taxon>Pseudomonadota</taxon>
        <taxon>Gammaproteobacteria</taxon>
        <taxon>Moraxellales</taxon>
        <taxon>Moraxellaceae</taxon>
        <taxon>Acinetobacter</taxon>
    </lineage>
</organism>
<reference evidence="1 3" key="1">
    <citation type="submission" date="2016-10" db="EMBL/GenBank/DDBJ databases">
        <title>Genome of airborne Acinetobacter sp. 5-2Ac02 in the hospital environment: Species near to Acinetobacter towneri.</title>
        <authorList>
            <person name="Barbosa B."/>
            <person name="Fernandez-Garcia L."/>
            <person name="Gato E."/>
            <person name="Leao R."/>
            <person name="Albano R."/>
            <person name="Fernandez B."/>
            <person name="Fernandez-Cuenca F."/>
            <person name="Marques E."/>
            <person name="Tomas M."/>
        </authorList>
    </citation>
    <scope>NUCLEOTIDE SEQUENCE [LARGE SCALE GENOMIC DNA]</scope>
    <source>
        <strain evidence="1 3">5-2Ac02</strain>
    </source>
</reference>
<reference evidence="2" key="3">
    <citation type="submission" date="2019-11" db="EMBL/GenBank/DDBJ databases">
        <authorList>
            <person name="Yao H."/>
            <person name="Du X."/>
            <person name="Yu R."/>
            <person name="Li A."/>
        </authorList>
    </citation>
    <scope>NUCLEOTIDE SEQUENCE</scope>
    <source>
        <strain evidence="2">19110F47</strain>
        <plasmid evidence="2">p19110F47-2</plasmid>
    </source>
</reference>
<accession>A0A1E8E3T6</accession>
<geneLocation type="plasmid" evidence="2">
    <name>p19110F47-2</name>
</geneLocation>
<evidence type="ECO:0000313" key="3">
    <source>
        <dbReference type="Proteomes" id="UP000186931"/>
    </source>
</evidence>
<geneLocation type="plasmid" evidence="4">
    <name>p19110f47-2</name>
</geneLocation>
<evidence type="ECO:0000313" key="1">
    <source>
        <dbReference type="EMBL" id="OFE44335.1"/>
    </source>
</evidence>
<dbReference type="Proteomes" id="UP000405075">
    <property type="component" value="Plasmid p19110F47-2"/>
</dbReference>